<sequence length="289" mass="32422">MPPLFHLEYFDPPGELSEHVLALFHFAWDEVDIADRHPGALPQIVLFPYGSGEMQVDGRAEPITGEAHMLAGFETAAPFTFNGPWHAIGASLSPLGWAALARQPANEHLNRLLPADELVGPDVNAFAKKTNDLYRSNKLSGLEACKILADWIAPRFHPVSEEHAALIKQGLAWLSSSLNPDIEMLFAKTAYSRRQTERLVTRYFGFTPRALARKYRAVRAASLLAQPELTDEGEAEIAAAFYDQPHMIREIRRYCGYTPTRLGGPEEPLFQTMLRLKNLDRLEEFRTIG</sequence>
<gene>
    <name evidence="2" type="ORF">KCG46_03360</name>
</gene>
<dbReference type="PROSITE" id="PS01124">
    <property type="entry name" value="HTH_ARAC_FAMILY_2"/>
    <property type="match status" value="1"/>
</dbReference>
<organism evidence="2 3">
    <name type="scientific">Erythrobacter crassostreae</name>
    <dbReference type="NCBI Taxonomy" id="2828328"/>
    <lineage>
        <taxon>Bacteria</taxon>
        <taxon>Pseudomonadati</taxon>
        <taxon>Pseudomonadota</taxon>
        <taxon>Alphaproteobacteria</taxon>
        <taxon>Sphingomonadales</taxon>
        <taxon>Erythrobacteraceae</taxon>
        <taxon>Erythrobacter/Porphyrobacter group</taxon>
        <taxon>Erythrobacter</taxon>
    </lineage>
</organism>
<comment type="caution">
    <text evidence="2">The sequence shown here is derived from an EMBL/GenBank/DDBJ whole genome shotgun (WGS) entry which is preliminary data.</text>
</comment>
<proteinExistence type="predicted"/>
<feature type="domain" description="HTH araC/xylS-type" evidence="1">
    <location>
        <begin position="182"/>
        <end position="265"/>
    </location>
</feature>
<evidence type="ECO:0000313" key="3">
    <source>
        <dbReference type="Proteomes" id="UP001138681"/>
    </source>
</evidence>
<dbReference type="GO" id="GO:0003700">
    <property type="term" value="F:DNA-binding transcription factor activity"/>
    <property type="evidence" value="ECO:0007669"/>
    <property type="project" value="InterPro"/>
</dbReference>
<dbReference type="AlphaFoldDB" id="A0A9X1F1W0"/>
<dbReference type="SMART" id="SM00342">
    <property type="entry name" value="HTH_ARAC"/>
    <property type="match status" value="1"/>
</dbReference>
<evidence type="ECO:0000313" key="2">
    <source>
        <dbReference type="EMBL" id="MBV7258614.1"/>
    </source>
</evidence>
<dbReference type="GO" id="GO:0043565">
    <property type="term" value="F:sequence-specific DNA binding"/>
    <property type="evidence" value="ECO:0007669"/>
    <property type="project" value="InterPro"/>
</dbReference>
<dbReference type="Proteomes" id="UP001138681">
    <property type="component" value="Unassembled WGS sequence"/>
</dbReference>
<protein>
    <submittedName>
        <fullName evidence="2">AraC family transcriptional regulator</fullName>
    </submittedName>
</protein>
<dbReference type="InterPro" id="IPR018060">
    <property type="entry name" value="HTH_AraC"/>
</dbReference>
<dbReference type="EMBL" id="JAGSPC010000001">
    <property type="protein sequence ID" value="MBV7258614.1"/>
    <property type="molecule type" value="Genomic_DNA"/>
</dbReference>
<dbReference type="Pfam" id="PF12833">
    <property type="entry name" value="HTH_18"/>
    <property type="match status" value="1"/>
</dbReference>
<keyword evidence="3" id="KW-1185">Reference proteome</keyword>
<reference evidence="2" key="1">
    <citation type="submission" date="2021-04" db="EMBL/GenBank/DDBJ databases">
        <authorList>
            <person name="Pira H."/>
            <person name="Risdian C."/>
            <person name="Wink J."/>
        </authorList>
    </citation>
    <scope>NUCLEOTIDE SEQUENCE</scope>
    <source>
        <strain evidence="2">WH158</strain>
    </source>
</reference>
<evidence type="ECO:0000259" key="1">
    <source>
        <dbReference type="PROSITE" id="PS01124"/>
    </source>
</evidence>
<name>A0A9X1F1W0_9SPHN</name>
<dbReference type="RefSeq" id="WP_218403912.1">
    <property type="nucleotide sequence ID" value="NZ_JAGSPC010000001.1"/>
</dbReference>
<accession>A0A9X1F1W0</accession>